<name>A0A1Y0I6T5_9GAMM</name>
<proteinExistence type="predicted"/>
<accession>A0A1Y0I6T5</accession>
<protein>
    <submittedName>
        <fullName evidence="1">Uncharacterized protein</fullName>
    </submittedName>
</protein>
<keyword evidence="2" id="KW-1185">Reference proteome</keyword>
<dbReference type="EMBL" id="CP021425">
    <property type="protein sequence ID" value="ARU55134.1"/>
    <property type="molecule type" value="Genomic_DNA"/>
</dbReference>
<dbReference type="KEGG" id="ome:OLMES_1048"/>
<dbReference type="AlphaFoldDB" id="A0A1Y0I6T5"/>
<organism evidence="1 2">
    <name type="scientific">Oleiphilus messinensis</name>
    <dbReference type="NCBI Taxonomy" id="141451"/>
    <lineage>
        <taxon>Bacteria</taxon>
        <taxon>Pseudomonadati</taxon>
        <taxon>Pseudomonadota</taxon>
        <taxon>Gammaproteobacteria</taxon>
        <taxon>Oceanospirillales</taxon>
        <taxon>Oleiphilaceae</taxon>
        <taxon>Oleiphilus</taxon>
    </lineage>
</organism>
<evidence type="ECO:0000313" key="2">
    <source>
        <dbReference type="Proteomes" id="UP000196027"/>
    </source>
</evidence>
<reference evidence="1 2" key="1">
    <citation type="submission" date="2017-05" db="EMBL/GenBank/DDBJ databases">
        <title>Genomic insights into alkan degradation activity of Oleiphilus messinensis.</title>
        <authorList>
            <person name="Kozyavkin S.A."/>
            <person name="Slesarev A.I."/>
            <person name="Golyshin P.N."/>
            <person name="Korzhenkov A."/>
            <person name="Golyshina O.N."/>
            <person name="Toshchakov S.V."/>
        </authorList>
    </citation>
    <scope>NUCLEOTIDE SEQUENCE [LARGE SCALE GENOMIC DNA]</scope>
    <source>
        <strain evidence="1 2">ME102</strain>
    </source>
</reference>
<dbReference type="Proteomes" id="UP000196027">
    <property type="component" value="Chromosome"/>
</dbReference>
<gene>
    <name evidence="1" type="ORF">OLMES_1048</name>
</gene>
<sequence>MRLFFHRFSVFTVITGAFMLLKVAAASAMSLKLNLRTAFGILAGLLISAPALAQEAGSVHMAEETLNIADNSYGSFSGVYRVGYDQVHFSSAAMDSRYVRLTVDVNGMIREAIFDLNAISGQVVAGHDQMSAEELELMQDAAVTVASFLSKQSAHEFNDHLVVLLGAMNDWSSF</sequence>
<evidence type="ECO:0000313" key="1">
    <source>
        <dbReference type="EMBL" id="ARU55134.1"/>
    </source>
</evidence>